<dbReference type="AlphaFoldDB" id="A0A4R5DAL1"/>
<reference evidence="4 5" key="1">
    <citation type="submission" date="2019-03" db="EMBL/GenBank/DDBJ databases">
        <title>Dyadobacter AR-3-6 sp. nov., isolated from arctic soil.</title>
        <authorList>
            <person name="Chaudhary D.K."/>
        </authorList>
    </citation>
    <scope>NUCLEOTIDE SEQUENCE [LARGE SCALE GENOMIC DNA]</scope>
    <source>
        <strain evidence="4 5">AR-3-6</strain>
    </source>
</reference>
<evidence type="ECO:0000256" key="1">
    <source>
        <dbReference type="ARBA" id="ARBA00000085"/>
    </source>
</evidence>
<dbReference type="EC" id="2.7.13.3" evidence="2"/>
<protein>
    <recommendedName>
        <fullName evidence="2">histidine kinase</fullName>
        <ecNumber evidence="2">2.7.13.3</ecNumber>
    </recommendedName>
</protein>
<evidence type="ECO:0000313" key="5">
    <source>
        <dbReference type="Proteomes" id="UP000294850"/>
    </source>
</evidence>
<dbReference type="NCBIfam" id="TIGR00229">
    <property type="entry name" value="sensory_box"/>
    <property type="match status" value="1"/>
</dbReference>
<feature type="domain" description="PAS" evidence="3">
    <location>
        <begin position="246"/>
        <end position="316"/>
    </location>
</feature>
<dbReference type="SUPFAM" id="SSF47384">
    <property type="entry name" value="Homodimeric domain of signal transducing histidine kinase"/>
    <property type="match status" value="1"/>
</dbReference>
<dbReference type="InterPro" id="IPR003018">
    <property type="entry name" value="GAF"/>
</dbReference>
<dbReference type="OrthoDB" id="9811889at2"/>
<dbReference type="SMART" id="SM00065">
    <property type="entry name" value="GAF"/>
    <property type="match status" value="1"/>
</dbReference>
<dbReference type="InterPro" id="IPR000014">
    <property type="entry name" value="PAS"/>
</dbReference>
<dbReference type="Pfam" id="PF01590">
    <property type="entry name" value="GAF"/>
    <property type="match status" value="1"/>
</dbReference>
<dbReference type="RefSeq" id="WP_131962404.1">
    <property type="nucleotide sequence ID" value="NZ_SMFL01000022.1"/>
</dbReference>
<name>A0A4R5DAL1_9BACT</name>
<dbReference type="CDD" id="cd00082">
    <property type="entry name" value="HisKA"/>
    <property type="match status" value="1"/>
</dbReference>
<dbReference type="Pfam" id="PF13426">
    <property type="entry name" value="PAS_9"/>
    <property type="match status" value="1"/>
</dbReference>
<dbReference type="SUPFAM" id="SSF55785">
    <property type="entry name" value="PYP-like sensor domain (PAS domain)"/>
    <property type="match status" value="1"/>
</dbReference>
<comment type="catalytic activity">
    <reaction evidence="1">
        <text>ATP + protein L-histidine = ADP + protein N-phospho-L-histidine.</text>
        <dbReference type="EC" id="2.7.13.3"/>
    </reaction>
</comment>
<gene>
    <name evidence="4" type="ORF">E0F88_31425</name>
</gene>
<organism evidence="4 5">
    <name type="scientific">Dyadobacter psychrotolerans</name>
    <dbReference type="NCBI Taxonomy" id="2541721"/>
    <lineage>
        <taxon>Bacteria</taxon>
        <taxon>Pseudomonadati</taxon>
        <taxon>Bacteroidota</taxon>
        <taxon>Cytophagia</taxon>
        <taxon>Cytophagales</taxon>
        <taxon>Spirosomataceae</taxon>
        <taxon>Dyadobacter</taxon>
    </lineage>
</organism>
<evidence type="ECO:0000259" key="3">
    <source>
        <dbReference type="PROSITE" id="PS50112"/>
    </source>
</evidence>
<dbReference type="InterPro" id="IPR003661">
    <property type="entry name" value="HisK_dim/P_dom"/>
</dbReference>
<dbReference type="PROSITE" id="PS50112">
    <property type="entry name" value="PAS"/>
    <property type="match status" value="1"/>
</dbReference>
<dbReference type="InterPro" id="IPR036097">
    <property type="entry name" value="HisK_dim/P_sf"/>
</dbReference>
<dbReference type="EMBL" id="SMFL01000022">
    <property type="protein sequence ID" value="TDE09000.1"/>
    <property type="molecule type" value="Genomic_DNA"/>
</dbReference>
<dbReference type="GO" id="GO:0000155">
    <property type="term" value="F:phosphorelay sensor kinase activity"/>
    <property type="evidence" value="ECO:0007669"/>
    <property type="project" value="InterPro"/>
</dbReference>
<evidence type="ECO:0000256" key="2">
    <source>
        <dbReference type="ARBA" id="ARBA00012438"/>
    </source>
</evidence>
<dbReference type="PANTHER" id="PTHR43102">
    <property type="entry name" value="SLR1143 PROTEIN"/>
    <property type="match status" value="1"/>
</dbReference>
<keyword evidence="5" id="KW-1185">Reference proteome</keyword>
<sequence length="367" mass="41718">MNSLNDEDIRSQTAELFLNFEFSKQTELQNIVDLASQLCDKPVALLTLLGKEINWIRVAVGFQTKPMPRETSFCQFAIQKSEVMIVSDASQDPRFNDNPLVQSSPHVRFYAGAPLILNDGLKIGTLCLFDLKPSTMSELQERTLLTLSKQVTALLELDLSRFLLEKQIAETVTKNESLKKIAFMQSHEIRHPLSNIIGLVNLVRDGVAEVDENWLTLLGEETHNLDSKIKDIVMESLAIKDLKALRYQKMVEEIEDYAILILDEKGYIENWNRGAEKLKGYKANEIIGQNFSIFYSGQDQLEKRHLNLIEEASQQGTARDTGWRVRKDATQFWGQVTITAIHDYDGKVIGFTKVTKDLSNTIISKFC</sequence>
<evidence type="ECO:0000313" key="4">
    <source>
        <dbReference type="EMBL" id="TDE09000.1"/>
    </source>
</evidence>
<dbReference type="Gene3D" id="1.10.287.130">
    <property type="match status" value="1"/>
</dbReference>
<dbReference type="PANTHER" id="PTHR43102:SF2">
    <property type="entry name" value="GAF DOMAIN-CONTAINING PROTEIN"/>
    <property type="match status" value="1"/>
</dbReference>
<dbReference type="InterPro" id="IPR035965">
    <property type="entry name" value="PAS-like_dom_sf"/>
</dbReference>
<proteinExistence type="predicted"/>
<comment type="caution">
    <text evidence="4">The sequence shown here is derived from an EMBL/GenBank/DDBJ whole genome shotgun (WGS) entry which is preliminary data.</text>
</comment>
<dbReference type="Gene3D" id="3.30.450.20">
    <property type="entry name" value="PAS domain"/>
    <property type="match status" value="1"/>
</dbReference>
<accession>A0A4R5DAL1</accession>
<dbReference type="Proteomes" id="UP000294850">
    <property type="component" value="Unassembled WGS sequence"/>
</dbReference>
<dbReference type="InterPro" id="IPR029016">
    <property type="entry name" value="GAF-like_dom_sf"/>
</dbReference>
<dbReference type="SUPFAM" id="SSF55781">
    <property type="entry name" value="GAF domain-like"/>
    <property type="match status" value="1"/>
</dbReference>
<dbReference type="Gene3D" id="3.30.450.40">
    <property type="match status" value="1"/>
</dbReference>
<dbReference type="CDD" id="cd00130">
    <property type="entry name" value="PAS"/>
    <property type="match status" value="1"/>
</dbReference>
<dbReference type="SMART" id="SM00091">
    <property type="entry name" value="PAS"/>
    <property type="match status" value="1"/>
</dbReference>